<evidence type="ECO:0000256" key="1">
    <source>
        <dbReference type="ARBA" id="ARBA00004123"/>
    </source>
</evidence>
<dbReference type="CDD" id="cd08029">
    <property type="entry name" value="LA_like_fungal"/>
    <property type="match status" value="1"/>
</dbReference>
<dbReference type="InterPro" id="IPR036388">
    <property type="entry name" value="WH-like_DNA-bd_sf"/>
</dbReference>
<dbReference type="InterPro" id="IPR035979">
    <property type="entry name" value="RBD_domain_sf"/>
</dbReference>
<evidence type="ECO:0000313" key="9">
    <source>
        <dbReference type="Proteomes" id="UP000250140"/>
    </source>
</evidence>
<dbReference type="PANTHER" id="PTHR22792">
    <property type="entry name" value="LUPUS LA PROTEIN-RELATED"/>
    <property type="match status" value="1"/>
</dbReference>
<feature type="compositionally biased region" description="Basic and acidic residues" evidence="5">
    <location>
        <begin position="23"/>
        <end position="64"/>
    </location>
</feature>
<dbReference type="InterPro" id="IPR006630">
    <property type="entry name" value="La_HTH"/>
</dbReference>
<feature type="compositionally biased region" description="Basic and acidic residues" evidence="5">
    <location>
        <begin position="404"/>
        <end position="425"/>
    </location>
</feature>
<dbReference type="Pfam" id="PF05383">
    <property type="entry name" value="La"/>
    <property type="match status" value="1"/>
</dbReference>
<dbReference type="CDD" id="cd12291">
    <property type="entry name" value="RRM1_La"/>
    <property type="match status" value="1"/>
</dbReference>
<evidence type="ECO:0000259" key="6">
    <source>
        <dbReference type="PROSITE" id="PS50102"/>
    </source>
</evidence>
<dbReference type="GO" id="GO:0003729">
    <property type="term" value="F:mRNA binding"/>
    <property type="evidence" value="ECO:0007669"/>
    <property type="project" value="TreeGrafter"/>
</dbReference>
<reference evidence="8 9" key="1">
    <citation type="journal article" date="2016" name="Nat. Commun.">
        <title>Ectomycorrhizal ecology is imprinted in the genome of the dominant symbiotic fungus Cenococcum geophilum.</title>
        <authorList>
            <consortium name="DOE Joint Genome Institute"/>
            <person name="Peter M."/>
            <person name="Kohler A."/>
            <person name="Ohm R.A."/>
            <person name="Kuo A."/>
            <person name="Krutzmann J."/>
            <person name="Morin E."/>
            <person name="Arend M."/>
            <person name="Barry K.W."/>
            <person name="Binder M."/>
            <person name="Choi C."/>
            <person name="Clum A."/>
            <person name="Copeland A."/>
            <person name="Grisel N."/>
            <person name="Haridas S."/>
            <person name="Kipfer T."/>
            <person name="LaButti K."/>
            <person name="Lindquist E."/>
            <person name="Lipzen A."/>
            <person name="Maire R."/>
            <person name="Meier B."/>
            <person name="Mihaltcheva S."/>
            <person name="Molinier V."/>
            <person name="Murat C."/>
            <person name="Poggeler S."/>
            <person name="Quandt C.A."/>
            <person name="Sperisen C."/>
            <person name="Tritt A."/>
            <person name="Tisserant E."/>
            <person name="Crous P.W."/>
            <person name="Henrissat B."/>
            <person name="Nehls U."/>
            <person name="Egli S."/>
            <person name="Spatafora J.W."/>
            <person name="Grigoriev I.V."/>
            <person name="Martin F.M."/>
        </authorList>
    </citation>
    <scope>NUCLEOTIDE SEQUENCE [LARGE SCALE GENOMIC DNA]</scope>
    <source>
        <strain evidence="8 9">CBS 207.34</strain>
    </source>
</reference>
<dbReference type="SUPFAM" id="SSF46785">
    <property type="entry name" value="Winged helix' DNA-binding domain"/>
    <property type="match status" value="1"/>
</dbReference>
<feature type="compositionally biased region" description="Basic and acidic residues" evidence="5">
    <location>
        <begin position="318"/>
        <end position="333"/>
    </location>
</feature>
<name>A0A8E2F501_9PEZI</name>
<evidence type="ECO:0000256" key="2">
    <source>
        <dbReference type="ARBA" id="ARBA00022884"/>
    </source>
</evidence>
<feature type="compositionally biased region" description="Basic and acidic residues" evidence="5">
    <location>
        <begin position="471"/>
        <end position="486"/>
    </location>
</feature>
<dbReference type="EMBL" id="KV749192">
    <property type="protein sequence ID" value="OCL10677.1"/>
    <property type="molecule type" value="Genomic_DNA"/>
</dbReference>
<feature type="domain" description="HTH La-type RNA-binding" evidence="7">
    <location>
        <begin position="92"/>
        <end position="183"/>
    </location>
</feature>
<protein>
    <submittedName>
        <fullName evidence="8">Uncharacterized protein</fullName>
    </submittedName>
</protein>
<feature type="domain" description="RRM" evidence="6">
    <location>
        <begin position="200"/>
        <end position="280"/>
    </location>
</feature>
<dbReference type="GO" id="GO:1990904">
    <property type="term" value="C:ribonucleoprotein complex"/>
    <property type="evidence" value="ECO:0007669"/>
    <property type="project" value="InterPro"/>
</dbReference>
<evidence type="ECO:0000259" key="7">
    <source>
        <dbReference type="PROSITE" id="PS50961"/>
    </source>
</evidence>
<organism evidence="8 9">
    <name type="scientific">Glonium stellatum</name>
    <dbReference type="NCBI Taxonomy" id="574774"/>
    <lineage>
        <taxon>Eukaryota</taxon>
        <taxon>Fungi</taxon>
        <taxon>Dikarya</taxon>
        <taxon>Ascomycota</taxon>
        <taxon>Pezizomycotina</taxon>
        <taxon>Dothideomycetes</taxon>
        <taxon>Pleosporomycetidae</taxon>
        <taxon>Gloniales</taxon>
        <taxon>Gloniaceae</taxon>
        <taxon>Glonium</taxon>
    </lineage>
</organism>
<evidence type="ECO:0000256" key="5">
    <source>
        <dbReference type="SAM" id="MobiDB-lite"/>
    </source>
</evidence>
<dbReference type="PROSITE" id="PS50102">
    <property type="entry name" value="RRM"/>
    <property type="match status" value="1"/>
</dbReference>
<dbReference type="PROSITE" id="PS50961">
    <property type="entry name" value="HTH_LA"/>
    <property type="match status" value="1"/>
</dbReference>
<dbReference type="Gene3D" id="1.10.10.10">
    <property type="entry name" value="Winged helix-like DNA-binding domain superfamily/Winged helix DNA-binding domain"/>
    <property type="match status" value="1"/>
</dbReference>
<dbReference type="Pfam" id="PF00076">
    <property type="entry name" value="RRM_1"/>
    <property type="match status" value="1"/>
</dbReference>
<keyword evidence="9" id="KW-1185">Reference proteome</keyword>
<dbReference type="SMART" id="SM00715">
    <property type="entry name" value="LA"/>
    <property type="match status" value="1"/>
</dbReference>
<dbReference type="Gene3D" id="3.30.70.330">
    <property type="match status" value="1"/>
</dbReference>
<feature type="compositionally biased region" description="Basic and acidic residues" evidence="5">
    <location>
        <begin position="341"/>
        <end position="362"/>
    </location>
</feature>
<comment type="subcellular location">
    <subcellularLocation>
        <location evidence="1">Nucleus</location>
    </subcellularLocation>
</comment>
<feature type="compositionally biased region" description="Basic and acidic residues" evidence="5">
    <location>
        <begin position="373"/>
        <end position="397"/>
    </location>
</feature>
<feature type="compositionally biased region" description="Polar residues" evidence="5">
    <location>
        <begin position="82"/>
        <end position="94"/>
    </location>
</feature>
<feature type="region of interest" description="Disordered" evidence="5">
    <location>
        <begin position="23"/>
        <end position="99"/>
    </location>
</feature>
<dbReference type="PANTHER" id="PTHR22792:SF140">
    <property type="entry name" value="ACHILLES, ISOFORM A"/>
    <property type="match status" value="1"/>
</dbReference>
<dbReference type="PRINTS" id="PR00302">
    <property type="entry name" value="LUPUSLA"/>
</dbReference>
<feature type="region of interest" description="Disordered" evidence="5">
    <location>
        <begin position="292"/>
        <end position="486"/>
    </location>
</feature>
<dbReference type="InterPro" id="IPR000504">
    <property type="entry name" value="RRM_dom"/>
</dbReference>
<sequence length="486" mass="55798">MAGTEAASENVARNFNVEVTEAVDTKPGVDVEAIKSKETEPEGTKPEELKSKDDVKAKGTEADSKPLGNGTENHFSRKRKNYQGNVKTDFTTQPETDDPDEIRKQVEFYFSDSNLPLDKFLYEQVGGSENNSVPIKVIHNFKRMRRFQPYSAIVAALKHSDMLEVTDKEEVKRKVPLPGTVSKSNIEDNIKMFEDKAQPRSIYAKGFGEEGPSTQFDIEAFFMPYGPTNAIRLRRSHPDKTFKGSVFVEFDSEETQQAFLALDPKPKWNGKELTIMSKKAYCEMKLEDIKAGRVKPNENTRYQQSNRDSRSHRGKGNWRKDDSRRDMRRRASDDENERDEDDWKGRRSDFQKRDEYRRDDHGRNRRGGRNHRGRDDRRDHRDQKKQRDRDDNDFGREKNRRKDRGQDTKDQKEEVKSSIKLDERGVPIVEDTSTKTKSNGSSPHGGAKKEETSANGAKRAREEDTAGIDFTDAKKAKMDAASEKSL</sequence>
<proteinExistence type="predicted"/>
<dbReference type="OrthoDB" id="439993at2759"/>
<dbReference type="SUPFAM" id="SSF54928">
    <property type="entry name" value="RNA-binding domain, RBD"/>
    <property type="match status" value="1"/>
</dbReference>
<dbReference type="GO" id="GO:0005634">
    <property type="term" value="C:nucleus"/>
    <property type="evidence" value="ECO:0007669"/>
    <property type="project" value="UniProtKB-SubCell"/>
</dbReference>
<dbReference type="GO" id="GO:0006396">
    <property type="term" value="P:RNA processing"/>
    <property type="evidence" value="ECO:0007669"/>
    <property type="project" value="InterPro"/>
</dbReference>
<dbReference type="InterPro" id="IPR012677">
    <property type="entry name" value="Nucleotide-bd_a/b_plait_sf"/>
</dbReference>
<gene>
    <name evidence="8" type="ORF">AOQ84DRAFT_387347</name>
</gene>
<keyword evidence="3" id="KW-0539">Nucleus</keyword>
<evidence type="ECO:0000313" key="8">
    <source>
        <dbReference type="EMBL" id="OCL10677.1"/>
    </source>
</evidence>
<dbReference type="InterPro" id="IPR036390">
    <property type="entry name" value="WH_DNA-bd_sf"/>
</dbReference>
<evidence type="ECO:0000256" key="4">
    <source>
        <dbReference type="PROSITE-ProRule" id="PRU00332"/>
    </source>
</evidence>
<evidence type="ECO:0000256" key="3">
    <source>
        <dbReference type="ARBA" id="ARBA00023242"/>
    </source>
</evidence>
<dbReference type="Proteomes" id="UP000250140">
    <property type="component" value="Unassembled WGS sequence"/>
</dbReference>
<keyword evidence="2 4" id="KW-0694">RNA-binding</keyword>
<dbReference type="InterPro" id="IPR045180">
    <property type="entry name" value="La_dom_prot"/>
</dbReference>
<dbReference type="SMART" id="SM00360">
    <property type="entry name" value="RRM"/>
    <property type="match status" value="1"/>
</dbReference>
<feature type="compositionally biased region" description="Basic residues" evidence="5">
    <location>
        <begin position="363"/>
        <end position="372"/>
    </location>
</feature>
<accession>A0A8E2F501</accession>
<dbReference type="AlphaFoldDB" id="A0A8E2F501"/>
<dbReference type="InterPro" id="IPR002344">
    <property type="entry name" value="Lupus_La"/>
</dbReference>